<dbReference type="InterPro" id="IPR036271">
    <property type="entry name" value="Tet_transcr_reg_TetR-rel_C_sf"/>
</dbReference>
<comment type="caution">
    <text evidence="6">The sequence shown here is derived from an EMBL/GenBank/DDBJ whole genome shotgun (WGS) entry which is preliminary data.</text>
</comment>
<feature type="DNA-binding region" description="H-T-H motif" evidence="4">
    <location>
        <begin position="29"/>
        <end position="48"/>
    </location>
</feature>
<proteinExistence type="predicted"/>
<keyword evidence="2 4" id="KW-0238">DNA-binding</keyword>
<evidence type="ECO:0000313" key="6">
    <source>
        <dbReference type="EMBL" id="PWA06724.1"/>
    </source>
</evidence>
<dbReference type="Proteomes" id="UP000245618">
    <property type="component" value="Unassembled WGS sequence"/>
</dbReference>
<dbReference type="Gene3D" id="1.10.10.60">
    <property type="entry name" value="Homeodomain-like"/>
    <property type="match status" value="1"/>
</dbReference>
<feature type="domain" description="HTH tetR-type" evidence="5">
    <location>
        <begin position="6"/>
        <end position="66"/>
    </location>
</feature>
<protein>
    <submittedName>
        <fullName evidence="6">TetR/AcrR family transcriptional regulator</fullName>
    </submittedName>
</protein>
<evidence type="ECO:0000256" key="1">
    <source>
        <dbReference type="ARBA" id="ARBA00023015"/>
    </source>
</evidence>
<dbReference type="Gene3D" id="1.10.357.10">
    <property type="entry name" value="Tetracycline Repressor, domain 2"/>
    <property type="match status" value="1"/>
</dbReference>
<keyword evidence="3" id="KW-0804">Transcription</keyword>
<evidence type="ECO:0000256" key="3">
    <source>
        <dbReference type="ARBA" id="ARBA00023163"/>
    </source>
</evidence>
<dbReference type="PANTHER" id="PTHR47506:SF1">
    <property type="entry name" value="HTH-TYPE TRANSCRIPTIONAL REGULATOR YJDC"/>
    <property type="match status" value="1"/>
</dbReference>
<dbReference type="PROSITE" id="PS50977">
    <property type="entry name" value="HTH_TETR_2"/>
    <property type="match status" value="1"/>
</dbReference>
<dbReference type="InterPro" id="IPR011075">
    <property type="entry name" value="TetR_C"/>
</dbReference>
<organism evidence="6 7">
    <name type="scientific">Flavobacterium laiguense</name>
    <dbReference type="NCBI Taxonomy" id="2169409"/>
    <lineage>
        <taxon>Bacteria</taxon>
        <taxon>Pseudomonadati</taxon>
        <taxon>Bacteroidota</taxon>
        <taxon>Flavobacteriia</taxon>
        <taxon>Flavobacteriales</taxon>
        <taxon>Flavobacteriaceae</taxon>
        <taxon>Flavobacterium</taxon>
    </lineage>
</organism>
<evidence type="ECO:0000259" key="5">
    <source>
        <dbReference type="PROSITE" id="PS50977"/>
    </source>
</evidence>
<dbReference type="RefSeq" id="WP_116764439.1">
    <property type="nucleotide sequence ID" value="NZ_QCZH01000024.1"/>
</dbReference>
<dbReference type="InterPro" id="IPR009057">
    <property type="entry name" value="Homeodomain-like_sf"/>
</dbReference>
<gene>
    <name evidence="6" type="ORF">DB891_15215</name>
</gene>
<evidence type="ECO:0000256" key="4">
    <source>
        <dbReference type="PROSITE-ProRule" id="PRU00335"/>
    </source>
</evidence>
<dbReference type="EMBL" id="QCZH01000024">
    <property type="protein sequence ID" value="PWA06724.1"/>
    <property type="molecule type" value="Genomic_DNA"/>
</dbReference>
<dbReference type="SUPFAM" id="SSF48498">
    <property type="entry name" value="Tetracyclin repressor-like, C-terminal domain"/>
    <property type="match status" value="1"/>
</dbReference>
<evidence type="ECO:0000256" key="2">
    <source>
        <dbReference type="ARBA" id="ARBA00023125"/>
    </source>
</evidence>
<dbReference type="AlphaFoldDB" id="A0A2U1JP19"/>
<keyword evidence="7" id="KW-1185">Reference proteome</keyword>
<accession>A0A2U1JP19</accession>
<dbReference type="Pfam" id="PF00440">
    <property type="entry name" value="TetR_N"/>
    <property type="match status" value="1"/>
</dbReference>
<reference evidence="6 7" key="1">
    <citation type="submission" date="2018-04" db="EMBL/GenBank/DDBJ databases">
        <title>Flavobacterium sp. nov., isolated from glacier ice.</title>
        <authorList>
            <person name="Liu Q."/>
            <person name="Xin Y.-H."/>
        </authorList>
    </citation>
    <scope>NUCLEOTIDE SEQUENCE [LARGE SCALE GENOMIC DNA]</scope>
    <source>
        <strain evidence="6 7">LB2P30</strain>
    </source>
</reference>
<dbReference type="SUPFAM" id="SSF46689">
    <property type="entry name" value="Homeodomain-like"/>
    <property type="match status" value="1"/>
</dbReference>
<dbReference type="InterPro" id="IPR001647">
    <property type="entry name" value="HTH_TetR"/>
</dbReference>
<name>A0A2U1JP19_9FLAO</name>
<sequence length="193" mass="21607">MARNKAFDEIEVLDKAVELFWTKGYNTTSANDLVDGLGLSRSSLYDTYGDKRSLFIKALKRYKHEFADAVITMFQETENVKETISTVLQLIIDQDCHAVNPKGCFIVNTATELSGTDPEIATIIDSNRQDFENAIENALKLGQQKGQISSKQDAKALARYFINTFFGLRVSIKANNNPKILKDIMTVSLSILD</sequence>
<dbReference type="OrthoDB" id="9795242at2"/>
<evidence type="ECO:0000313" key="7">
    <source>
        <dbReference type="Proteomes" id="UP000245618"/>
    </source>
</evidence>
<dbReference type="PANTHER" id="PTHR47506">
    <property type="entry name" value="TRANSCRIPTIONAL REGULATORY PROTEIN"/>
    <property type="match status" value="1"/>
</dbReference>
<dbReference type="Pfam" id="PF16925">
    <property type="entry name" value="TetR_C_13"/>
    <property type="match status" value="1"/>
</dbReference>
<keyword evidence="1" id="KW-0805">Transcription regulation</keyword>
<dbReference type="GO" id="GO:0003677">
    <property type="term" value="F:DNA binding"/>
    <property type="evidence" value="ECO:0007669"/>
    <property type="project" value="UniProtKB-UniRule"/>
</dbReference>
<dbReference type="PRINTS" id="PR00455">
    <property type="entry name" value="HTHTETR"/>
</dbReference>